<gene>
    <name evidence="2" type="ORF">CES86_3664</name>
</gene>
<accession>A0A256GHX1</accession>
<keyword evidence="1" id="KW-0732">Signal</keyword>
<reference evidence="2 3" key="1">
    <citation type="submission" date="2017-07" db="EMBL/GenBank/DDBJ databases">
        <title>Draft genome of Ochrobactrum lupini type strain LUP21.</title>
        <authorList>
            <person name="Krzyzanowska D.M."/>
            <person name="Jafra S."/>
        </authorList>
    </citation>
    <scope>NUCLEOTIDE SEQUENCE [LARGE SCALE GENOMIC DNA]</scope>
    <source>
        <strain evidence="2 3">LUP21</strain>
    </source>
</reference>
<evidence type="ECO:0000313" key="2">
    <source>
        <dbReference type="EMBL" id="OYR26733.1"/>
    </source>
</evidence>
<sequence length="68" mass="7352">MVIGSKPLFSRATYSNCGLLTILLCARSPVFAVSDASLCMSRKKVVFSSCIILLPLPALGKRTDDDLF</sequence>
<comment type="caution">
    <text evidence="2">The sequence shown here is derived from an EMBL/GenBank/DDBJ whole genome shotgun (WGS) entry which is preliminary data.</text>
</comment>
<dbReference type="EMBL" id="NNRN01000054">
    <property type="protein sequence ID" value="OYR26733.1"/>
    <property type="molecule type" value="Genomic_DNA"/>
</dbReference>
<organism evidence="2 3">
    <name type="scientific">Brucella lupini</name>
    <dbReference type="NCBI Taxonomy" id="255457"/>
    <lineage>
        <taxon>Bacteria</taxon>
        <taxon>Pseudomonadati</taxon>
        <taxon>Pseudomonadota</taxon>
        <taxon>Alphaproteobacteria</taxon>
        <taxon>Hyphomicrobiales</taxon>
        <taxon>Brucellaceae</taxon>
        <taxon>Brucella/Ochrobactrum group</taxon>
        <taxon>Brucella</taxon>
    </lineage>
</organism>
<evidence type="ECO:0000313" key="3">
    <source>
        <dbReference type="Proteomes" id="UP000216363"/>
    </source>
</evidence>
<feature type="chain" id="PRO_5013373253" description="Secreted protein" evidence="1">
    <location>
        <begin position="33"/>
        <end position="68"/>
    </location>
</feature>
<protein>
    <recommendedName>
        <fullName evidence="4">Secreted protein</fullName>
    </recommendedName>
</protein>
<feature type="signal peptide" evidence="1">
    <location>
        <begin position="1"/>
        <end position="32"/>
    </location>
</feature>
<dbReference type="AlphaFoldDB" id="A0A256GHX1"/>
<dbReference type="Proteomes" id="UP000216363">
    <property type="component" value="Unassembled WGS sequence"/>
</dbReference>
<evidence type="ECO:0008006" key="4">
    <source>
        <dbReference type="Google" id="ProtNLM"/>
    </source>
</evidence>
<evidence type="ECO:0000256" key="1">
    <source>
        <dbReference type="SAM" id="SignalP"/>
    </source>
</evidence>
<proteinExistence type="predicted"/>
<name>A0A256GHX1_9HYPH</name>